<dbReference type="Gene3D" id="1.10.10.10">
    <property type="entry name" value="Winged helix-like DNA-binding domain superfamily/Winged helix DNA-binding domain"/>
    <property type="match status" value="1"/>
</dbReference>
<dbReference type="InterPro" id="IPR036388">
    <property type="entry name" value="WH-like_DNA-bd_sf"/>
</dbReference>
<sequence>MAIKKFNRCVNDNMNIEEIALKIEILERQNLSKSAEMTNYTQSALTSKVKKMEAEIGQEVFKRTPQGLKITDVGIQYLHFLKLITEEYDEFLQAIGAAQTNTKISFGTSHTTIKIYGASIMNSLQTNNIPLDVDFTVESSTSLNEKVHNAEMDCALTSNPIKHYSDLNYDMIASETFEVISNNAHIINFEERLPVTLLVLSKGCMYSRAMAEWLKKHQIPFTMKEIKSVSSILDFLQIDNSIAVLNTKLIDLYNYTNIHYYDLQQLHNIIETVFIYKKGDSKQSPIDQLKNVIESLLEDPIEQS</sequence>
<protein>
    <submittedName>
        <fullName evidence="6">LysR family transcriptional regulator</fullName>
    </submittedName>
</protein>
<name>A0ABV3W1S2_9BACI</name>
<evidence type="ECO:0000256" key="3">
    <source>
        <dbReference type="ARBA" id="ARBA00023125"/>
    </source>
</evidence>
<dbReference type="EMBL" id="JBFRHK010000013">
    <property type="protein sequence ID" value="MEX3747132.1"/>
    <property type="molecule type" value="Genomic_DNA"/>
</dbReference>
<gene>
    <name evidence="6" type="ORF">AB1300_18640</name>
</gene>
<keyword evidence="3" id="KW-0238">DNA-binding</keyword>
<evidence type="ECO:0000313" key="7">
    <source>
        <dbReference type="Proteomes" id="UP001558534"/>
    </source>
</evidence>
<dbReference type="SUPFAM" id="SSF46785">
    <property type="entry name" value="Winged helix' DNA-binding domain"/>
    <property type="match status" value="1"/>
</dbReference>
<dbReference type="PROSITE" id="PS50931">
    <property type="entry name" value="HTH_LYSR"/>
    <property type="match status" value="1"/>
</dbReference>
<keyword evidence="4" id="KW-0804">Transcription</keyword>
<evidence type="ECO:0000259" key="5">
    <source>
        <dbReference type="PROSITE" id="PS50931"/>
    </source>
</evidence>
<proteinExistence type="inferred from homology"/>
<evidence type="ECO:0000256" key="1">
    <source>
        <dbReference type="ARBA" id="ARBA00009437"/>
    </source>
</evidence>
<dbReference type="Gene3D" id="3.40.190.10">
    <property type="entry name" value="Periplasmic binding protein-like II"/>
    <property type="match status" value="2"/>
</dbReference>
<comment type="similarity">
    <text evidence="1">Belongs to the LysR transcriptional regulatory family.</text>
</comment>
<dbReference type="SUPFAM" id="SSF53850">
    <property type="entry name" value="Periplasmic binding protein-like II"/>
    <property type="match status" value="1"/>
</dbReference>
<dbReference type="Pfam" id="PF03466">
    <property type="entry name" value="LysR_substrate"/>
    <property type="match status" value="1"/>
</dbReference>
<reference evidence="6 7" key="1">
    <citation type="submission" date="2024-07" db="EMBL/GenBank/DDBJ databases">
        <title>Characterization of a bacterium isolated from hydrolysated instant sea cucumber by whole-genome sequencing and metabolomics.</title>
        <authorList>
            <person name="Luo X."/>
            <person name="Zhang Z."/>
            <person name="Zheng Z."/>
            <person name="Zhang W."/>
            <person name="Ming T."/>
            <person name="Jiao L."/>
            <person name="Su X."/>
            <person name="Kong F."/>
            <person name="Xu J."/>
        </authorList>
    </citation>
    <scope>NUCLEOTIDE SEQUENCE [LARGE SCALE GENOMIC DNA]</scope>
    <source>
        <strain evidence="6 7">XL-2024</strain>
    </source>
</reference>
<dbReference type="Proteomes" id="UP001558534">
    <property type="component" value="Unassembled WGS sequence"/>
</dbReference>
<comment type="caution">
    <text evidence="6">The sequence shown here is derived from an EMBL/GenBank/DDBJ whole genome shotgun (WGS) entry which is preliminary data.</text>
</comment>
<dbReference type="InterPro" id="IPR000847">
    <property type="entry name" value="LysR_HTH_N"/>
</dbReference>
<organism evidence="6 7">
    <name type="scientific">Lysinibacillus xylanilyticus</name>
    <dbReference type="NCBI Taxonomy" id="582475"/>
    <lineage>
        <taxon>Bacteria</taxon>
        <taxon>Bacillati</taxon>
        <taxon>Bacillota</taxon>
        <taxon>Bacilli</taxon>
        <taxon>Bacillales</taxon>
        <taxon>Bacillaceae</taxon>
        <taxon>Lysinibacillus</taxon>
    </lineage>
</organism>
<evidence type="ECO:0000313" key="6">
    <source>
        <dbReference type="EMBL" id="MEX3747132.1"/>
    </source>
</evidence>
<accession>A0ABV3W1S2</accession>
<keyword evidence="2" id="KW-0805">Transcription regulation</keyword>
<dbReference type="RefSeq" id="WP_368637696.1">
    <property type="nucleotide sequence ID" value="NZ_JBFRHK010000013.1"/>
</dbReference>
<dbReference type="Pfam" id="PF00126">
    <property type="entry name" value="HTH_1"/>
    <property type="match status" value="1"/>
</dbReference>
<dbReference type="InterPro" id="IPR036390">
    <property type="entry name" value="WH_DNA-bd_sf"/>
</dbReference>
<dbReference type="PANTHER" id="PTHR30126:SF40">
    <property type="entry name" value="HTH-TYPE TRANSCRIPTIONAL REGULATOR GLTR"/>
    <property type="match status" value="1"/>
</dbReference>
<dbReference type="InterPro" id="IPR005119">
    <property type="entry name" value="LysR_subst-bd"/>
</dbReference>
<dbReference type="PANTHER" id="PTHR30126">
    <property type="entry name" value="HTH-TYPE TRANSCRIPTIONAL REGULATOR"/>
    <property type="match status" value="1"/>
</dbReference>
<evidence type="ECO:0000256" key="4">
    <source>
        <dbReference type="ARBA" id="ARBA00023163"/>
    </source>
</evidence>
<feature type="domain" description="HTH lysR-type" evidence="5">
    <location>
        <begin position="14"/>
        <end position="71"/>
    </location>
</feature>
<evidence type="ECO:0000256" key="2">
    <source>
        <dbReference type="ARBA" id="ARBA00023015"/>
    </source>
</evidence>
<keyword evidence="7" id="KW-1185">Reference proteome</keyword>